<dbReference type="PROSITE" id="PS52015">
    <property type="entry name" value="TONB_CTD"/>
    <property type="match status" value="1"/>
</dbReference>
<evidence type="ECO:0000256" key="5">
    <source>
        <dbReference type="SAM" id="MobiDB-lite"/>
    </source>
</evidence>
<evidence type="ECO:0000256" key="4">
    <source>
        <dbReference type="ARBA" id="ARBA00023136"/>
    </source>
</evidence>
<keyword evidence="3 6" id="KW-1133">Transmembrane helix</keyword>
<gene>
    <name evidence="8" type="ORF">QO010_000449</name>
</gene>
<dbReference type="NCBIfam" id="TIGR01352">
    <property type="entry name" value="tonB_Cterm"/>
    <property type="match status" value="1"/>
</dbReference>
<name>A0ABU0IL07_9CAUL</name>
<evidence type="ECO:0000256" key="1">
    <source>
        <dbReference type="ARBA" id="ARBA00004167"/>
    </source>
</evidence>
<evidence type="ECO:0000256" key="6">
    <source>
        <dbReference type="SAM" id="Phobius"/>
    </source>
</evidence>
<dbReference type="EMBL" id="JAUSVS010000001">
    <property type="protein sequence ID" value="MDQ0462701.1"/>
    <property type="molecule type" value="Genomic_DNA"/>
</dbReference>
<comment type="caution">
    <text evidence="8">The sequence shown here is derived from an EMBL/GenBank/DDBJ whole genome shotgun (WGS) entry which is preliminary data.</text>
</comment>
<keyword evidence="9" id="KW-1185">Reference proteome</keyword>
<dbReference type="RefSeq" id="WP_307345385.1">
    <property type="nucleotide sequence ID" value="NZ_JAUSVS010000001.1"/>
</dbReference>
<organism evidence="8 9">
    <name type="scientific">Caulobacter ginsengisoli</name>
    <dbReference type="NCBI Taxonomy" id="400775"/>
    <lineage>
        <taxon>Bacteria</taxon>
        <taxon>Pseudomonadati</taxon>
        <taxon>Pseudomonadota</taxon>
        <taxon>Alphaproteobacteria</taxon>
        <taxon>Caulobacterales</taxon>
        <taxon>Caulobacteraceae</taxon>
        <taxon>Caulobacter</taxon>
    </lineage>
</organism>
<feature type="region of interest" description="Disordered" evidence="5">
    <location>
        <begin position="62"/>
        <end position="143"/>
    </location>
</feature>
<dbReference type="InterPro" id="IPR037682">
    <property type="entry name" value="TonB_C"/>
</dbReference>
<evidence type="ECO:0000313" key="8">
    <source>
        <dbReference type="EMBL" id="MDQ0462701.1"/>
    </source>
</evidence>
<reference evidence="8 9" key="1">
    <citation type="submission" date="2023-07" db="EMBL/GenBank/DDBJ databases">
        <title>Genomic Encyclopedia of Type Strains, Phase IV (KMG-IV): sequencing the most valuable type-strain genomes for metagenomic binning, comparative biology and taxonomic classification.</title>
        <authorList>
            <person name="Goeker M."/>
        </authorList>
    </citation>
    <scope>NUCLEOTIDE SEQUENCE [LARGE SCALE GENOMIC DNA]</scope>
    <source>
        <strain evidence="8 9">DSM 18695</strain>
    </source>
</reference>
<feature type="compositionally biased region" description="Polar residues" evidence="5">
    <location>
        <begin position="103"/>
        <end position="114"/>
    </location>
</feature>
<evidence type="ECO:0000256" key="2">
    <source>
        <dbReference type="ARBA" id="ARBA00022692"/>
    </source>
</evidence>
<dbReference type="SUPFAM" id="SSF74653">
    <property type="entry name" value="TolA/TonB C-terminal domain"/>
    <property type="match status" value="1"/>
</dbReference>
<dbReference type="InterPro" id="IPR006260">
    <property type="entry name" value="TonB/TolA_C"/>
</dbReference>
<sequence>MVVSQSNGFAAPIGSGDYIKRPGLSRMMVIAIGVSVAVHVALVSYLAYQKFSQPMEIPDTDRPLVGIRLPKPLPKPTPVERTKTTPPPTTVKTRATDAPPTDVETSPLPSTDQTATKDDTGSPPVISDGPPTTGTGSDPIVNTPPVIANPTWIKRPGAREFSKYYPEDAIRLGLSGAVNLRCTVAANGSVGGCVVTSETPAGKGFGRAAQKLSRYFVMSPRTVDGKPVDGALVTIPIKFGLE</sequence>
<keyword evidence="2 6" id="KW-0812">Transmembrane</keyword>
<feature type="domain" description="TonB C-terminal" evidence="7">
    <location>
        <begin position="150"/>
        <end position="242"/>
    </location>
</feature>
<evidence type="ECO:0000256" key="3">
    <source>
        <dbReference type="ARBA" id="ARBA00022989"/>
    </source>
</evidence>
<protein>
    <submittedName>
        <fullName evidence="8">Protein TonB</fullName>
    </submittedName>
</protein>
<keyword evidence="4 6" id="KW-0472">Membrane</keyword>
<dbReference type="Proteomes" id="UP001228905">
    <property type="component" value="Unassembled WGS sequence"/>
</dbReference>
<feature type="transmembrane region" description="Helical" evidence="6">
    <location>
        <begin position="27"/>
        <end position="48"/>
    </location>
</feature>
<evidence type="ECO:0000259" key="7">
    <source>
        <dbReference type="PROSITE" id="PS52015"/>
    </source>
</evidence>
<comment type="subcellular location">
    <subcellularLocation>
        <location evidence="1">Membrane</location>
        <topology evidence="1">Single-pass membrane protein</topology>
    </subcellularLocation>
</comment>
<evidence type="ECO:0000313" key="9">
    <source>
        <dbReference type="Proteomes" id="UP001228905"/>
    </source>
</evidence>
<proteinExistence type="predicted"/>
<accession>A0ABU0IL07</accession>
<dbReference type="Gene3D" id="3.30.1150.10">
    <property type="match status" value="1"/>
</dbReference>
<dbReference type="Pfam" id="PF03544">
    <property type="entry name" value="TonB_C"/>
    <property type="match status" value="1"/>
</dbReference>